<feature type="transmembrane region" description="Helical" evidence="1">
    <location>
        <begin position="50"/>
        <end position="71"/>
    </location>
</feature>
<proteinExistence type="predicted"/>
<evidence type="ECO:0000313" key="3">
    <source>
        <dbReference type="Proteomes" id="UP000295341"/>
    </source>
</evidence>
<evidence type="ECO:0000313" key="2">
    <source>
        <dbReference type="EMBL" id="TDU30747.1"/>
    </source>
</evidence>
<keyword evidence="3" id="KW-1185">Reference proteome</keyword>
<dbReference type="AlphaFoldDB" id="A0A4S3K159"/>
<dbReference type="EMBL" id="SOBT01000008">
    <property type="protein sequence ID" value="TDU30747.1"/>
    <property type="molecule type" value="Genomic_DNA"/>
</dbReference>
<sequence length="89" mass="9323">MQTWALVSLGTMAGMVVAILITLAVAWVISRRVPVGPGSMNTRMRRVMPVLIVMGPILLIALSIAGASLAYRVAAHSDPSSAAPLTEPQ</sequence>
<comment type="caution">
    <text evidence="2">The sequence shown here is derived from an EMBL/GenBank/DDBJ whole genome shotgun (WGS) entry which is preliminary data.</text>
</comment>
<evidence type="ECO:0000256" key="1">
    <source>
        <dbReference type="SAM" id="Phobius"/>
    </source>
</evidence>
<feature type="transmembrane region" description="Helical" evidence="1">
    <location>
        <begin position="6"/>
        <end position="29"/>
    </location>
</feature>
<keyword evidence="1" id="KW-0812">Transmembrane</keyword>
<keyword evidence="1" id="KW-0472">Membrane</keyword>
<dbReference type="Proteomes" id="UP000295341">
    <property type="component" value="Unassembled WGS sequence"/>
</dbReference>
<protein>
    <submittedName>
        <fullName evidence="2">Uncharacterized protein</fullName>
    </submittedName>
</protein>
<name>A0A4S3K159_9GAMM</name>
<dbReference type="RefSeq" id="WP_133879392.1">
    <property type="nucleotide sequence ID" value="NZ_MWIN01000023.1"/>
</dbReference>
<keyword evidence="1" id="KW-1133">Transmembrane helix</keyword>
<reference evidence="2 3" key="1">
    <citation type="submission" date="2019-03" db="EMBL/GenBank/DDBJ databases">
        <title>Genomic Encyclopedia of Type Strains, Phase IV (KMG-IV): sequencing the most valuable type-strain genomes for metagenomic binning, comparative biology and taxonomic classification.</title>
        <authorList>
            <person name="Goeker M."/>
        </authorList>
    </citation>
    <scope>NUCLEOTIDE SEQUENCE [LARGE SCALE GENOMIC DNA]</scope>
    <source>
        <strain evidence="2 3">DSM 26377</strain>
    </source>
</reference>
<gene>
    <name evidence="2" type="ORF">DFR24_0101</name>
</gene>
<organism evidence="2 3">
    <name type="scientific">Panacagrimonas perspica</name>
    <dbReference type="NCBI Taxonomy" id="381431"/>
    <lineage>
        <taxon>Bacteria</taxon>
        <taxon>Pseudomonadati</taxon>
        <taxon>Pseudomonadota</taxon>
        <taxon>Gammaproteobacteria</taxon>
        <taxon>Nevskiales</taxon>
        <taxon>Nevskiaceae</taxon>
        <taxon>Panacagrimonas</taxon>
    </lineage>
</organism>
<accession>A0A4S3K159</accession>